<protein>
    <submittedName>
        <fullName evidence="1">Uncharacterized protein</fullName>
    </submittedName>
</protein>
<dbReference type="AlphaFoldDB" id="A0A0A8ZDM2"/>
<reference evidence="1" key="1">
    <citation type="submission" date="2014-09" db="EMBL/GenBank/DDBJ databases">
        <authorList>
            <person name="Magalhaes I.L.F."/>
            <person name="Oliveira U."/>
            <person name="Santos F.R."/>
            <person name="Vidigal T.H.D.A."/>
            <person name="Brescovit A.D."/>
            <person name="Santos A.J."/>
        </authorList>
    </citation>
    <scope>NUCLEOTIDE SEQUENCE</scope>
    <source>
        <tissue evidence="1">Shoot tissue taken approximately 20 cm above the soil surface</tissue>
    </source>
</reference>
<accession>A0A0A8ZDM2</accession>
<reference evidence="1" key="2">
    <citation type="journal article" date="2015" name="Data Brief">
        <title>Shoot transcriptome of the giant reed, Arundo donax.</title>
        <authorList>
            <person name="Barrero R.A."/>
            <person name="Guerrero F.D."/>
            <person name="Moolhuijzen P."/>
            <person name="Goolsby J.A."/>
            <person name="Tidwell J."/>
            <person name="Bellgard S.E."/>
            <person name="Bellgard M.I."/>
        </authorList>
    </citation>
    <scope>NUCLEOTIDE SEQUENCE</scope>
    <source>
        <tissue evidence="1">Shoot tissue taken approximately 20 cm above the soil surface</tissue>
    </source>
</reference>
<name>A0A0A8ZDM2_ARUDO</name>
<sequence>MAVRKNPVWRRRPSRRRWRRRPAMSLRRLREMAASLRRLTDMKMGSWELTSGAIHKMLTKSSWMTATTSMELNQW</sequence>
<organism evidence="1">
    <name type="scientific">Arundo donax</name>
    <name type="common">Giant reed</name>
    <name type="synonym">Donax arundinaceus</name>
    <dbReference type="NCBI Taxonomy" id="35708"/>
    <lineage>
        <taxon>Eukaryota</taxon>
        <taxon>Viridiplantae</taxon>
        <taxon>Streptophyta</taxon>
        <taxon>Embryophyta</taxon>
        <taxon>Tracheophyta</taxon>
        <taxon>Spermatophyta</taxon>
        <taxon>Magnoliopsida</taxon>
        <taxon>Liliopsida</taxon>
        <taxon>Poales</taxon>
        <taxon>Poaceae</taxon>
        <taxon>PACMAD clade</taxon>
        <taxon>Arundinoideae</taxon>
        <taxon>Arundineae</taxon>
        <taxon>Arundo</taxon>
    </lineage>
</organism>
<proteinExistence type="predicted"/>
<evidence type="ECO:0000313" key="1">
    <source>
        <dbReference type="EMBL" id="JAD36911.1"/>
    </source>
</evidence>
<dbReference type="EMBL" id="GBRH01260984">
    <property type="protein sequence ID" value="JAD36911.1"/>
    <property type="molecule type" value="Transcribed_RNA"/>
</dbReference>